<dbReference type="Gene3D" id="3.30.310.70">
    <property type="entry name" value="TT1751-like domain"/>
    <property type="match status" value="1"/>
</dbReference>
<evidence type="ECO:0000313" key="3">
    <source>
        <dbReference type="Proteomes" id="UP001081071"/>
    </source>
</evidence>
<sequence>MNIALSTTLTDTDFDTAIDSTKRALSEQGFGVLTEIDMQATLKAKLGEDMERYTILGACNPGLAHRAVGVMKQIGLLLPCNVVVRDDTATSGSVIVEAMNPAIMVEVTGEPELAAVAADATTRLEAAIAALGGRGSSPA</sequence>
<evidence type="ECO:0000313" key="2">
    <source>
        <dbReference type="EMBL" id="MCZ4521994.1"/>
    </source>
</evidence>
<proteinExistence type="predicted"/>
<protein>
    <submittedName>
        <fullName evidence="2">DUF302 domain-containing protein</fullName>
    </submittedName>
</protein>
<organism evidence="2 3">
    <name type="scientific">Rhodococcus ruber</name>
    <dbReference type="NCBI Taxonomy" id="1830"/>
    <lineage>
        <taxon>Bacteria</taxon>
        <taxon>Bacillati</taxon>
        <taxon>Actinomycetota</taxon>
        <taxon>Actinomycetes</taxon>
        <taxon>Mycobacteriales</taxon>
        <taxon>Nocardiaceae</taxon>
        <taxon>Rhodococcus</taxon>
    </lineage>
</organism>
<feature type="domain" description="DUF302" evidence="1">
    <location>
        <begin position="36"/>
        <end position="101"/>
    </location>
</feature>
<dbReference type="InterPro" id="IPR035923">
    <property type="entry name" value="TT1751-like_sf"/>
</dbReference>
<accession>A0ABT4MLW7</accession>
<name>A0ABT4MLW7_9NOCA</name>
<dbReference type="SUPFAM" id="SSF103247">
    <property type="entry name" value="TT1751-like"/>
    <property type="match status" value="1"/>
</dbReference>
<dbReference type="PANTHER" id="PTHR38342:SF1">
    <property type="entry name" value="SLR5037 PROTEIN"/>
    <property type="match status" value="1"/>
</dbReference>
<gene>
    <name evidence="2" type="ORF">O4220_26025</name>
</gene>
<dbReference type="EMBL" id="JAPWIJ010000016">
    <property type="protein sequence ID" value="MCZ4521994.1"/>
    <property type="molecule type" value="Genomic_DNA"/>
</dbReference>
<dbReference type="RefSeq" id="WP_269608437.1">
    <property type="nucleotide sequence ID" value="NZ_JAPWIJ010000016.1"/>
</dbReference>
<dbReference type="PIRSF" id="PIRSF021774">
    <property type="entry name" value="UCP021774"/>
    <property type="match status" value="1"/>
</dbReference>
<comment type="caution">
    <text evidence="2">The sequence shown here is derived from an EMBL/GenBank/DDBJ whole genome shotgun (WGS) entry which is preliminary data.</text>
</comment>
<reference evidence="2" key="1">
    <citation type="submission" date="2022-12" db="EMBL/GenBank/DDBJ databases">
        <authorList>
            <person name="Krivoruchko A.V."/>
            <person name="Elkin A."/>
        </authorList>
    </citation>
    <scope>NUCLEOTIDE SEQUENCE</scope>
    <source>
        <strain evidence="2">IEGM 1391</strain>
    </source>
</reference>
<dbReference type="InterPro" id="IPR016796">
    <property type="entry name" value="UCP021774"/>
</dbReference>
<keyword evidence="3" id="KW-1185">Reference proteome</keyword>
<dbReference type="Proteomes" id="UP001081071">
    <property type="component" value="Unassembled WGS sequence"/>
</dbReference>
<dbReference type="Pfam" id="PF03625">
    <property type="entry name" value="DUF302"/>
    <property type="match status" value="1"/>
</dbReference>
<evidence type="ECO:0000259" key="1">
    <source>
        <dbReference type="Pfam" id="PF03625"/>
    </source>
</evidence>
<dbReference type="CDD" id="cd14797">
    <property type="entry name" value="DUF302"/>
    <property type="match status" value="1"/>
</dbReference>
<dbReference type="PANTHER" id="PTHR38342">
    <property type="entry name" value="SLR5037 PROTEIN"/>
    <property type="match status" value="1"/>
</dbReference>
<dbReference type="InterPro" id="IPR005180">
    <property type="entry name" value="DUF302"/>
</dbReference>